<keyword evidence="3" id="KW-0274">FAD</keyword>
<evidence type="ECO:0000256" key="5">
    <source>
        <dbReference type="ARBA" id="ARBA00023027"/>
    </source>
</evidence>
<evidence type="ECO:0000256" key="3">
    <source>
        <dbReference type="ARBA" id="ARBA00022827"/>
    </source>
</evidence>
<dbReference type="PANTHER" id="PTHR46091">
    <property type="entry name" value="BLR7054 PROTEIN"/>
    <property type="match status" value="1"/>
</dbReference>
<dbReference type="Proteomes" id="UP000245634">
    <property type="component" value="Unassembled WGS sequence"/>
</dbReference>
<dbReference type="InterPro" id="IPR002937">
    <property type="entry name" value="Amino_oxidase"/>
</dbReference>
<keyword evidence="1" id="KW-0285">Flavoprotein</keyword>
<keyword evidence="8" id="KW-1185">Reference proteome</keyword>
<keyword evidence="5" id="KW-0520">NAD</keyword>
<dbReference type="InterPro" id="IPR036188">
    <property type="entry name" value="FAD/NAD-bd_sf"/>
</dbReference>
<keyword evidence="4" id="KW-0521">NADP</keyword>
<dbReference type="RefSeq" id="WP_170119530.1">
    <property type="nucleotide sequence ID" value="NZ_QGGL01000017.1"/>
</dbReference>
<gene>
    <name evidence="7" type="ORF">C7459_11733</name>
</gene>
<evidence type="ECO:0000256" key="2">
    <source>
        <dbReference type="ARBA" id="ARBA00022729"/>
    </source>
</evidence>
<dbReference type="GO" id="GO:0016853">
    <property type="term" value="F:isomerase activity"/>
    <property type="evidence" value="ECO:0007669"/>
    <property type="project" value="UniProtKB-KW"/>
</dbReference>
<accession>A0A316D5T3</accession>
<keyword evidence="7" id="KW-0413">Isomerase</keyword>
<dbReference type="InterPro" id="IPR052206">
    <property type="entry name" value="Retinol_saturase"/>
</dbReference>
<comment type="caution">
    <text evidence="7">The sequence shown here is derived from an EMBL/GenBank/DDBJ whole genome shotgun (WGS) entry which is preliminary data.</text>
</comment>
<organism evidence="7 8">
    <name type="scientific">Tumebacillus permanentifrigoris</name>
    <dbReference type="NCBI Taxonomy" id="378543"/>
    <lineage>
        <taxon>Bacteria</taxon>
        <taxon>Bacillati</taxon>
        <taxon>Bacillota</taxon>
        <taxon>Bacilli</taxon>
        <taxon>Bacillales</taxon>
        <taxon>Alicyclobacillaceae</taxon>
        <taxon>Tumebacillus</taxon>
    </lineage>
</organism>
<dbReference type="SUPFAM" id="SSF51905">
    <property type="entry name" value="FAD/NAD(P)-binding domain"/>
    <property type="match status" value="1"/>
</dbReference>
<evidence type="ECO:0000313" key="8">
    <source>
        <dbReference type="Proteomes" id="UP000245634"/>
    </source>
</evidence>
<dbReference type="EMBL" id="QGGL01000017">
    <property type="protein sequence ID" value="PWK07435.1"/>
    <property type="molecule type" value="Genomic_DNA"/>
</dbReference>
<reference evidence="7 8" key="1">
    <citation type="submission" date="2018-05" db="EMBL/GenBank/DDBJ databases">
        <title>Genomic Encyclopedia of Type Strains, Phase IV (KMG-IV): sequencing the most valuable type-strain genomes for metagenomic binning, comparative biology and taxonomic classification.</title>
        <authorList>
            <person name="Goeker M."/>
        </authorList>
    </citation>
    <scope>NUCLEOTIDE SEQUENCE [LARGE SCALE GENOMIC DNA]</scope>
    <source>
        <strain evidence="7 8">DSM 18773</strain>
    </source>
</reference>
<evidence type="ECO:0000256" key="4">
    <source>
        <dbReference type="ARBA" id="ARBA00022857"/>
    </source>
</evidence>
<dbReference type="Pfam" id="PF01593">
    <property type="entry name" value="Amino_oxidase"/>
    <property type="match status" value="1"/>
</dbReference>
<evidence type="ECO:0000256" key="1">
    <source>
        <dbReference type="ARBA" id="ARBA00022630"/>
    </source>
</evidence>
<feature type="domain" description="Amine oxidase" evidence="6">
    <location>
        <begin position="11"/>
        <end position="495"/>
    </location>
</feature>
<dbReference type="Gene3D" id="3.50.50.60">
    <property type="entry name" value="FAD/NAD(P)-binding domain"/>
    <property type="match status" value="2"/>
</dbReference>
<proteinExistence type="predicted"/>
<dbReference type="AlphaFoldDB" id="A0A316D5T3"/>
<sequence length="503" mass="57054">MADVVVVGSGLGGLMSGAMLAQAGHQVRVFERHYIPGGYATSFRRHQYEFEVSLHMIGDLREGGAMNQIMKEVGLDKRVEFLEAHSLYKVVYPDFELTVRGGPEGLADYQAALSAHFPEEQAGIAALFAEFMEIRRDILYLSEKTNNGEKVDIFSDVPTLLVDYTSTFDQIVSRHVSSERLKSILGQFWVYLGLPPSQLAGTIMAYLWTEYHVYGGFYPKGRSQTLSNALRDIIVEHGGEVRTNRDVERILTEEGRVTGVQLKKGDVINADIVISNANPMHTFRDLVGFEQLPAKYVKKIEKLKPSLASLQAYVLLDMDFAQTYGVRDHELFINEYYDLDRAYQETVDNKLETMPLCVTIYENVSKNYQKSGKTTLSLIVLNDHTHWKDLTEQEYQQKKQESMDILLKRMEDRFPGMREKVEMFELSTPMTNIRYTKNPVGAIYGAVQSLDQSFQRRLPQTTPIDGLYLAGAWTRPGGGYTGTLWSGYNLAKQLLLQNELITE</sequence>
<name>A0A316D5T3_9BACL</name>
<dbReference type="GO" id="GO:0016491">
    <property type="term" value="F:oxidoreductase activity"/>
    <property type="evidence" value="ECO:0007669"/>
    <property type="project" value="InterPro"/>
</dbReference>
<evidence type="ECO:0000259" key="6">
    <source>
        <dbReference type="Pfam" id="PF01593"/>
    </source>
</evidence>
<evidence type="ECO:0000313" key="7">
    <source>
        <dbReference type="EMBL" id="PWK07435.1"/>
    </source>
</evidence>
<protein>
    <submittedName>
        <fullName evidence="7">Prolycopene isomerase</fullName>
    </submittedName>
</protein>
<dbReference type="PANTHER" id="PTHR46091:SF3">
    <property type="entry name" value="AMINE OXIDASE DOMAIN-CONTAINING PROTEIN"/>
    <property type="match status" value="1"/>
</dbReference>
<keyword evidence="2" id="KW-0732">Signal</keyword>